<dbReference type="InterPro" id="IPR011664">
    <property type="entry name" value="Abi_system_AbiD/AbiF-like"/>
</dbReference>
<dbReference type="Proteomes" id="UP000293902">
    <property type="component" value="Chromosome"/>
</dbReference>
<name>A0A328F8U2_9BACT</name>
<protein>
    <submittedName>
        <fullName evidence="1">Abi family protein</fullName>
    </submittedName>
</protein>
<evidence type="ECO:0000313" key="3">
    <source>
        <dbReference type="Proteomes" id="UP000248798"/>
    </source>
</evidence>
<reference evidence="1 4" key="2">
    <citation type="submission" date="2019-02" db="EMBL/GenBank/DDBJ databases">
        <title>Complete genome sequence of Desulfobacter hydrogenophilus AcRS1.</title>
        <authorList>
            <person name="Marietou A."/>
            <person name="Lund M.B."/>
            <person name="Marshall I.P.G."/>
            <person name="Schreiber L."/>
            <person name="Jorgensen B."/>
        </authorList>
    </citation>
    <scope>NUCLEOTIDE SEQUENCE [LARGE SCALE GENOMIC DNA]</scope>
    <source>
        <strain evidence="1 4">AcRS1</strain>
    </source>
</reference>
<sequence>MPKTFLYYGGIKLTSKIPYDKPPCPDTELLQQLRNRGLDIEDETRTIRYLNFIGYYRLSAYFLPYQSEKDKFRDGVEFDRILSLYIFDRKLKLTLMEAIERIEVAVRAATTNYMSLRTGDAHWFLNENHFDNYSPDKGKSFQSFDGYLQSICSSIDRQIDATPIVHYYSKYSFPDYPPGWVVMEVLTLGQVSKIYSILRTKYKRKIAKKFKTSWQVLEAILLSLTVIRNKCAHHQRVWNVKISYPPARTVLKNIAPQYSGSPNSPCVIYFMIWFILTRINNDSNWGARLCEQLLELDESLLHKIGLDLNEIYTYLIEE</sequence>
<keyword evidence="4" id="KW-1185">Reference proteome</keyword>
<dbReference type="EMBL" id="CP036313">
    <property type="protein sequence ID" value="QBH13553.1"/>
    <property type="molecule type" value="Genomic_DNA"/>
</dbReference>
<reference evidence="2 3" key="1">
    <citation type="submission" date="2018-06" db="EMBL/GenBank/DDBJ databases">
        <title>Complete Genome Sequence of Desulfobacter hydrogenophilus (DSM3380).</title>
        <authorList>
            <person name="Marietou A."/>
            <person name="Schreiber L."/>
            <person name="Marshall I."/>
            <person name="Jorgensen B."/>
        </authorList>
    </citation>
    <scope>NUCLEOTIDE SEQUENCE [LARGE SCALE GENOMIC DNA]</scope>
    <source>
        <strain evidence="2 3">DSM 3380</strain>
    </source>
</reference>
<evidence type="ECO:0000313" key="4">
    <source>
        <dbReference type="Proteomes" id="UP000293902"/>
    </source>
</evidence>
<proteinExistence type="predicted"/>
<evidence type="ECO:0000313" key="2">
    <source>
        <dbReference type="EMBL" id="RAM01104.1"/>
    </source>
</evidence>
<organism evidence="2 3">
    <name type="scientific">Desulfobacter hydrogenophilus</name>
    <dbReference type="NCBI Taxonomy" id="2291"/>
    <lineage>
        <taxon>Bacteria</taxon>
        <taxon>Pseudomonadati</taxon>
        <taxon>Thermodesulfobacteriota</taxon>
        <taxon>Desulfobacteria</taxon>
        <taxon>Desulfobacterales</taxon>
        <taxon>Desulfobacteraceae</taxon>
        <taxon>Desulfobacter</taxon>
    </lineage>
</organism>
<gene>
    <name evidence="2" type="ORF">DO021_15565</name>
    <name evidence="1" type="ORF">EYB58_11825</name>
</gene>
<dbReference type="Pfam" id="PF07751">
    <property type="entry name" value="Abi_2"/>
    <property type="match status" value="1"/>
</dbReference>
<dbReference type="OrthoDB" id="5363652at2"/>
<dbReference type="EMBL" id="QLNI01000032">
    <property type="protein sequence ID" value="RAM01104.1"/>
    <property type="molecule type" value="Genomic_DNA"/>
</dbReference>
<accession>A0A328F8U2</accession>
<evidence type="ECO:0000313" key="1">
    <source>
        <dbReference type="EMBL" id="QBH13553.1"/>
    </source>
</evidence>
<dbReference type="AlphaFoldDB" id="A0A328F8U2"/>
<dbReference type="Proteomes" id="UP000248798">
    <property type="component" value="Unassembled WGS sequence"/>
</dbReference>